<comment type="catalytic activity">
    <reaction evidence="1">
        <text>GTP + H2O = 7,8-dihydroneopterin 3'-triphosphate + formate + H(+)</text>
        <dbReference type="Rhea" id="RHEA:17473"/>
        <dbReference type="ChEBI" id="CHEBI:15377"/>
        <dbReference type="ChEBI" id="CHEBI:15378"/>
        <dbReference type="ChEBI" id="CHEBI:15740"/>
        <dbReference type="ChEBI" id="CHEBI:37565"/>
        <dbReference type="ChEBI" id="CHEBI:58462"/>
        <dbReference type="EC" id="3.5.4.16"/>
    </reaction>
</comment>
<dbReference type="GO" id="GO:0005525">
    <property type="term" value="F:GTP binding"/>
    <property type="evidence" value="ECO:0007669"/>
    <property type="project" value="TreeGrafter"/>
</dbReference>
<organism evidence="6">
    <name type="scientific">hydrothermal vent metagenome</name>
    <dbReference type="NCBI Taxonomy" id="652676"/>
    <lineage>
        <taxon>unclassified sequences</taxon>
        <taxon>metagenomes</taxon>
        <taxon>ecological metagenomes</taxon>
    </lineage>
</organism>
<dbReference type="UniPathway" id="UPA00848">
    <property type="reaction ID" value="UER00151"/>
</dbReference>
<feature type="non-terminal residue" evidence="6">
    <location>
        <position position="1"/>
    </location>
</feature>
<dbReference type="NCBIfam" id="NF006825">
    <property type="entry name" value="PRK09347.1-2"/>
    <property type="match status" value="1"/>
</dbReference>
<protein>
    <recommendedName>
        <fullName evidence="3">GTP cyclohydrolase I</fullName>
        <ecNumber evidence="3">3.5.4.16</ecNumber>
    </recommendedName>
</protein>
<dbReference type="GO" id="GO:0005737">
    <property type="term" value="C:cytoplasm"/>
    <property type="evidence" value="ECO:0007669"/>
    <property type="project" value="TreeGrafter"/>
</dbReference>
<evidence type="ECO:0000313" key="6">
    <source>
        <dbReference type="EMBL" id="VAW23638.1"/>
    </source>
</evidence>
<dbReference type="GO" id="GO:0046654">
    <property type="term" value="P:tetrahydrofolate biosynthetic process"/>
    <property type="evidence" value="ECO:0007669"/>
    <property type="project" value="InterPro"/>
</dbReference>
<accession>A0A3B0U030</accession>
<dbReference type="Gene3D" id="3.30.1130.10">
    <property type="match status" value="1"/>
</dbReference>
<proteinExistence type="predicted"/>
<dbReference type="GO" id="GO:0008270">
    <property type="term" value="F:zinc ion binding"/>
    <property type="evidence" value="ECO:0007669"/>
    <property type="project" value="TreeGrafter"/>
</dbReference>
<reference evidence="6" key="1">
    <citation type="submission" date="2018-06" db="EMBL/GenBank/DDBJ databases">
        <authorList>
            <person name="Zhirakovskaya E."/>
        </authorList>
    </citation>
    <scope>NUCLEOTIDE SEQUENCE</scope>
</reference>
<dbReference type="InterPro" id="IPR001474">
    <property type="entry name" value="GTP_CycHdrlase_I"/>
</dbReference>
<evidence type="ECO:0000256" key="1">
    <source>
        <dbReference type="ARBA" id="ARBA00001052"/>
    </source>
</evidence>
<dbReference type="PROSITE" id="PS00859">
    <property type="entry name" value="GTP_CYCLOHYDROL_1_1"/>
    <property type="match status" value="1"/>
</dbReference>
<dbReference type="FunFam" id="3.30.1130.10:FF:000001">
    <property type="entry name" value="GTP cyclohydrolase 1"/>
    <property type="match status" value="1"/>
</dbReference>
<evidence type="ECO:0000256" key="4">
    <source>
        <dbReference type="ARBA" id="ARBA00022801"/>
    </source>
</evidence>
<dbReference type="GO" id="GO:0006729">
    <property type="term" value="P:tetrahydrobiopterin biosynthetic process"/>
    <property type="evidence" value="ECO:0007669"/>
    <property type="project" value="TreeGrafter"/>
</dbReference>
<dbReference type="SUPFAM" id="SSF55620">
    <property type="entry name" value="Tetrahydrobiopterin biosynthesis enzymes-like"/>
    <property type="match status" value="1"/>
</dbReference>
<dbReference type="EC" id="3.5.4.16" evidence="3"/>
<dbReference type="InterPro" id="IPR043133">
    <property type="entry name" value="GTP-CH-I_C/QueF"/>
</dbReference>
<dbReference type="Pfam" id="PF01227">
    <property type="entry name" value="GTP_cyclohydroI"/>
    <property type="match status" value="1"/>
</dbReference>
<dbReference type="AlphaFoldDB" id="A0A3B0U030"/>
<gene>
    <name evidence="6" type="ORF">MNBD_ALPHA11-341</name>
</gene>
<sequence length="159" mass="18032">KAYGELFAGYEQDPKEILGKKFEEISGYDDIVLVRDIPFHTHCEHHMVPFFGLVHIAYLPRDGVVGLSKLVRLTNIFAKRFQTQENLTAQIIDALMEGLNPRGAAIMVEAEHMCMSMRGVKTPGTKTITQRFLGTFKENTLEQNRFFALLAQNQTTTAR</sequence>
<evidence type="ECO:0000256" key="2">
    <source>
        <dbReference type="ARBA" id="ARBA00005080"/>
    </source>
</evidence>
<name>A0A3B0U030_9ZZZZ</name>
<dbReference type="GO" id="GO:0003934">
    <property type="term" value="F:GTP cyclohydrolase I activity"/>
    <property type="evidence" value="ECO:0007669"/>
    <property type="project" value="UniProtKB-EC"/>
</dbReference>
<keyword evidence="4 6" id="KW-0378">Hydrolase</keyword>
<dbReference type="InterPro" id="IPR020602">
    <property type="entry name" value="GTP_CycHdrlase_I_dom"/>
</dbReference>
<dbReference type="InterPro" id="IPR018234">
    <property type="entry name" value="GTP_CycHdrlase_I_CS"/>
</dbReference>
<comment type="pathway">
    <text evidence="2">Cofactor biosynthesis; 7,8-dihydroneopterin triphosphate biosynthesis; 7,8-dihydroneopterin triphosphate from GTP: step 1/1.</text>
</comment>
<feature type="domain" description="GTP cyclohydrolase I" evidence="5">
    <location>
        <begin position="1"/>
        <end position="149"/>
    </location>
</feature>
<dbReference type="PANTHER" id="PTHR11109">
    <property type="entry name" value="GTP CYCLOHYDROLASE I"/>
    <property type="match status" value="1"/>
</dbReference>
<dbReference type="PANTHER" id="PTHR11109:SF7">
    <property type="entry name" value="GTP CYCLOHYDROLASE 1"/>
    <property type="match status" value="1"/>
</dbReference>
<dbReference type="NCBIfam" id="NF006826">
    <property type="entry name" value="PRK09347.1-3"/>
    <property type="match status" value="1"/>
</dbReference>
<dbReference type="PROSITE" id="PS00860">
    <property type="entry name" value="GTP_CYCLOHYDROL_1_2"/>
    <property type="match status" value="1"/>
</dbReference>
<dbReference type="EMBL" id="UOEQ01000478">
    <property type="protein sequence ID" value="VAW23638.1"/>
    <property type="molecule type" value="Genomic_DNA"/>
</dbReference>
<evidence type="ECO:0000256" key="3">
    <source>
        <dbReference type="ARBA" id="ARBA00012715"/>
    </source>
</evidence>
<evidence type="ECO:0000259" key="5">
    <source>
        <dbReference type="Pfam" id="PF01227"/>
    </source>
</evidence>